<feature type="compositionally biased region" description="Gly residues" evidence="2">
    <location>
        <begin position="540"/>
        <end position="550"/>
    </location>
</feature>
<sequence length="2037" mass="221084">MAPMAAPRRLHVHFYDADEPTEVTVKSGQDILCTVSQKIGVPAHEIALELFGGEESYDLTLHAMCNHIQAQQSEPHVLFNFPSAKILITTEGIFSQETAVYELIDNALESVYLLASGTPSSYIPQVVLLLDLERNILRVVDNGRSLTHDELVMWGQLGTSDHQKHGGSASGFFPVRYSRFGVGSKGAGKALLGEGGELSMARVEGGPRGSGTKLTMPIAKMMKAAEEGDRKGEWKQPVTSWQPDAQVRALMDREGWGDKATCFEVRGVKANTLREFAAGLKEAGGLADKLCDKYLPCLVTTDPSSAARALAARALPEMEGFPRQLIRMSVELGEDRITLNDEIFGHGDVDNLRCSQLIQQRQIRYQHLEEKFPQAAGGHGAATRSADLACPSMTKVFDGTCETGDMQGSWRLVLEYWPSTNGSTSMPPVVEPGCFEVRWNGRLLSEERTKSFQFTELAGAKELLGRGPLKDLPEAVWQRFTGTLYLDGNFAVDPNKNALLHDSSVDSLVQNLFRKWDSRAEKQRGRGSPRASPLSSPGFGSPGYGPGGGNSPREVASMRQQQQLDAAQKKKQEMVPLAREMCAWLHDWKEVDEDVIFVAESTDPPRAADCDVDTARGTFKATTNHVRIGGENFVAPVRHKVSLEAKDLDPKKRLLVKIAVRKQEEFAEVCDFQFDGSYDPASALRDSDVNEACRQATSGFVRLWRWTHARVTERPESFPLTSLRKKVAEGDWKRHVTAAKKHLPSELRVKSDAVSTSSHPVIDVGKPIAFEDAASARGPGHFVVQVFNGQQPKEAMLGGLPNRGKLTFEVNGQKVVEVRQPYAGGEYWFACPHAHNRGGASLKAGRNTCTFRGARDGERDLVLKFDVTVLPAERPERLFLHHGSLDENSDVRLGDTLPQLCLEALDATDQRFDLDPRHVSVHLKVGGGAELELHSKDRKTPLRAGREPRRVAFDQLQLRGKLNLSSSARSNVRPATLVFRYEQPQSQPQQQLEDLEMHVQVSSGPVARLDLDAEQTPLEPGKPLPALELRAFDAWDNPATEETVRLSVAPEGSLQLKDSEVVTDSKGKHKLKARWAAVSSAPAVGNATVTFSSAGVSKALAVPIVQPPAARVELVCPDSVGSGESFELKLVAYSEGDAEVAVPEIDLGALQLAVAGSDIEPPDYTWQQDGLRLRSTCSVIGKVGTITLTLPPVAHNILSTADAKQLQLCAGAAAGIHVSEQEVRNGSEFTINASVVDSAGNKLEMGQYTWQVEASAPDELYVKAATRRCQPSPSLRACVCTKRVLSQSTPHAVAIRATPTDGGPTLEEEVQLQLLPAELPSQIALYRRSDEDVLPVMGRIQAVAGEMLPELLVSLLLETGEEHRRVQQCQLEVSWQGESHKRHDTFPSDSRSAFLVSGLPASTTAGTQKLKLTLHNFKAAHATADEQRKLGATLEASGRSKTVAEIDVTVLPAAPLGLQLVGDEVLSLQDDTIVTDVDLRLVDAHGNVIDETFDVTVTLTPPATPPADTESTTAVLQQPLPNSTLKVKRGKLKLSTLRLSNYGRSGEYSLDFTKADGSLAGSVPIAYTDPAEEKADAERLRREIAQRQADLDEKKRLCGEATTRHDAAKRALADAQGELRETKAQENARKKQQVLMSFDEAQAKLAETQPPDEAQISEGAQQLGTLLGATEEEPTVQLLLDDEEGVRRYTRSEVDGHVFQDEGGAVLRTIELEPGKWGIFKVARTRHGGETRERRGDLVFDYTTDAYKMKRAVVAGASLCAAATTRDARVAAALLALIGGDAVALHPDVAFGAMMPLLGGYGVRPRRTPANFVEEKNYKVSVDGSTGLLEFDGEVLPPGAKEYGAAYLVNLVVLPDGNQGAALRRALWRAVGRTVVVDGDASRMIEYADENPHLHDVVALGAHGETAPFDAIRSSGVQPLARTAGVMLGPPSDPLAAQALCGTAAGAVVYETTLVTAFQERVDELQREVEEKQEGHDDAEAARLEQEQAVGAATAALKRAKNKRKAPGGEPSGLDPATAQERPRQRRRTGGTAQAPN</sequence>
<dbReference type="SUPFAM" id="SSF55874">
    <property type="entry name" value="ATPase domain of HSP90 chaperone/DNA topoisomerase II/histidine kinase"/>
    <property type="match status" value="1"/>
</dbReference>
<evidence type="ECO:0000256" key="2">
    <source>
        <dbReference type="SAM" id="MobiDB-lite"/>
    </source>
</evidence>
<evidence type="ECO:0000256" key="1">
    <source>
        <dbReference type="SAM" id="Coils"/>
    </source>
</evidence>
<feature type="coiled-coil region" evidence="1">
    <location>
        <begin position="1955"/>
        <end position="1982"/>
    </location>
</feature>
<dbReference type="GeneID" id="17282124"/>
<feature type="region of interest" description="Disordered" evidence="2">
    <location>
        <begin position="1991"/>
        <end position="2037"/>
    </location>
</feature>
<dbReference type="PaxDb" id="2903-EOD36854"/>
<dbReference type="EnsemblProtists" id="EOD36854">
    <property type="protein sequence ID" value="EOD36854"/>
    <property type="gene ID" value="EMIHUDRAFT_449122"/>
</dbReference>
<organism evidence="4 5">
    <name type="scientific">Emiliania huxleyi (strain CCMP1516)</name>
    <dbReference type="NCBI Taxonomy" id="280463"/>
    <lineage>
        <taxon>Eukaryota</taxon>
        <taxon>Haptista</taxon>
        <taxon>Haptophyta</taxon>
        <taxon>Prymnesiophyceae</taxon>
        <taxon>Isochrysidales</taxon>
        <taxon>Noelaerhabdaceae</taxon>
        <taxon>Emiliania</taxon>
    </lineage>
</organism>
<dbReference type="Proteomes" id="UP000013827">
    <property type="component" value="Unassembled WGS sequence"/>
</dbReference>
<feature type="region of interest" description="Disordered" evidence="2">
    <location>
        <begin position="519"/>
        <end position="571"/>
    </location>
</feature>
<name>A0A0D3KM69_EMIH1</name>
<reference evidence="5" key="1">
    <citation type="journal article" date="2013" name="Nature">
        <title>Pan genome of the phytoplankton Emiliania underpins its global distribution.</title>
        <authorList>
            <person name="Read B.A."/>
            <person name="Kegel J."/>
            <person name="Klute M.J."/>
            <person name="Kuo A."/>
            <person name="Lefebvre S.C."/>
            <person name="Maumus F."/>
            <person name="Mayer C."/>
            <person name="Miller J."/>
            <person name="Monier A."/>
            <person name="Salamov A."/>
            <person name="Young J."/>
            <person name="Aguilar M."/>
            <person name="Claverie J.M."/>
            <person name="Frickenhaus S."/>
            <person name="Gonzalez K."/>
            <person name="Herman E.K."/>
            <person name="Lin Y.C."/>
            <person name="Napier J."/>
            <person name="Ogata H."/>
            <person name="Sarno A.F."/>
            <person name="Shmutz J."/>
            <person name="Schroeder D."/>
            <person name="de Vargas C."/>
            <person name="Verret F."/>
            <person name="von Dassow P."/>
            <person name="Valentin K."/>
            <person name="Van de Peer Y."/>
            <person name="Wheeler G."/>
            <person name="Dacks J.B."/>
            <person name="Delwiche C.F."/>
            <person name="Dyhrman S.T."/>
            <person name="Glockner G."/>
            <person name="John U."/>
            <person name="Richards T."/>
            <person name="Worden A.Z."/>
            <person name="Zhang X."/>
            <person name="Grigoriev I.V."/>
            <person name="Allen A.E."/>
            <person name="Bidle K."/>
            <person name="Borodovsky M."/>
            <person name="Bowler C."/>
            <person name="Brownlee C."/>
            <person name="Cock J.M."/>
            <person name="Elias M."/>
            <person name="Gladyshev V.N."/>
            <person name="Groth M."/>
            <person name="Guda C."/>
            <person name="Hadaegh A."/>
            <person name="Iglesias-Rodriguez M.D."/>
            <person name="Jenkins J."/>
            <person name="Jones B.M."/>
            <person name="Lawson T."/>
            <person name="Leese F."/>
            <person name="Lindquist E."/>
            <person name="Lobanov A."/>
            <person name="Lomsadze A."/>
            <person name="Malik S.B."/>
            <person name="Marsh M.E."/>
            <person name="Mackinder L."/>
            <person name="Mock T."/>
            <person name="Mueller-Roeber B."/>
            <person name="Pagarete A."/>
            <person name="Parker M."/>
            <person name="Probert I."/>
            <person name="Quesneville H."/>
            <person name="Raines C."/>
            <person name="Rensing S.A."/>
            <person name="Riano-Pachon D.M."/>
            <person name="Richier S."/>
            <person name="Rokitta S."/>
            <person name="Shiraiwa Y."/>
            <person name="Soanes D.M."/>
            <person name="van der Giezen M."/>
            <person name="Wahlund T.M."/>
            <person name="Williams B."/>
            <person name="Wilson W."/>
            <person name="Wolfe G."/>
            <person name="Wurch L.L."/>
        </authorList>
    </citation>
    <scope>NUCLEOTIDE SEQUENCE</scope>
</reference>
<dbReference type="Pfam" id="PF22899">
    <property type="entry name" value="SMCHD1_S5"/>
    <property type="match status" value="1"/>
</dbReference>
<proteinExistence type="predicted"/>
<keyword evidence="1" id="KW-0175">Coiled coil</keyword>
<reference evidence="4" key="2">
    <citation type="submission" date="2024-10" db="UniProtKB">
        <authorList>
            <consortium name="EnsemblProtists"/>
        </authorList>
    </citation>
    <scope>IDENTIFICATION</scope>
</reference>
<accession>A0A0D3KM69</accession>
<dbReference type="KEGG" id="ehx:EMIHUDRAFT_449122"/>
<dbReference type="HOGENOM" id="CLU_233329_0_0_1"/>
<evidence type="ECO:0000259" key="3">
    <source>
        <dbReference type="Pfam" id="PF22899"/>
    </source>
</evidence>
<evidence type="ECO:0000313" key="5">
    <source>
        <dbReference type="Proteomes" id="UP000013827"/>
    </source>
</evidence>
<dbReference type="InterPro" id="IPR036890">
    <property type="entry name" value="HATPase_C_sf"/>
</dbReference>
<evidence type="ECO:0000313" key="4">
    <source>
        <dbReference type="EnsemblProtists" id="EOD36854"/>
    </source>
</evidence>
<feature type="coiled-coil region" evidence="1">
    <location>
        <begin position="1577"/>
        <end position="1625"/>
    </location>
</feature>
<dbReference type="RefSeq" id="XP_005789283.1">
    <property type="nucleotide sequence ID" value="XM_005789226.1"/>
</dbReference>
<dbReference type="InterPro" id="IPR055109">
    <property type="entry name" value="SMCHD1_S5"/>
</dbReference>
<keyword evidence="5" id="KW-1185">Reference proteome</keyword>
<protein>
    <recommendedName>
        <fullName evidence="3">SMCHD1 ribosomal S5 domain-containing protein</fullName>
    </recommendedName>
</protein>
<feature type="domain" description="SMCHD1 ribosomal S5" evidence="3">
    <location>
        <begin position="433"/>
        <end position="503"/>
    </location>
</feature>